<sequence length="287" mass="33236">SNLETLDQKVAELAGKIKQATGAGDYTAAKQYQTQINQIKETYKIDVVAELTAEHEQFVRAIDDAYAEEELNFNTQWEHRLDEFNQAATEKMNEMKEELQQKLMKLEEMCKQKPVRFSSQVLNLRDQESRLAKNQRFDEAKAVQKQADEMEQDEIQQHRLSQQQYKDQQKLELYRFYEKQSKALMTKIEAGRADIISKWSSDMDKLDKHHEAMLKAEDIRYNKQKQSKVSNLTMNTSKTQVDLSKVREVGSPVQQYIKQSGAEVNTQFLGSSMGPIISKTQGLSKLK</sequence>
<name>A0A146KFK7_9EUKA</name>
<dbReference type="PANTHER" id="PTHR47026:SF2">
    <property type="entry name" value="FLAGELLAR ASSOCIATED PROTEIN"/>
    <property type="match status" value="1"/>
</dbReference>
<feature type="coiled-coil region" evidence="1">
    <location>
        <begin position="48"/>
        <end position="112"/>
    </location>
</feature>
<gene>
    <name evidence="2" type="ORF">TPC1_12941</name>
</gene>
<evidence type="ECO:0000256" key="1">
    <source>
        <dbReference type="SAM" id="Coils"/>
    </source>
</evidence>
<feature type="non-terminal residue" evidence="2">
    <location>
        <position position="1"/>
    </location>
</feature>
<dbReference type="EMBL" id="GDID01002191">
    <property type="protein sequence ID" value="JAP94415.1"/>
    <property type="molecule type" value="Transcribed_RNA"/>
</dbReference>
<reference evidence="2" key="1">
    <citation type="submission" date="2015-07" db="EMBL/GenBank/DDBJ databases">
        <title>Adaptation to a free-living lifestyle via gene acquisitions in the diplomonad Trepomonas sp. PC1.</title>
        <authorList>
            <person name="Xu F."/>
            <person name="Jerlstrom-Hultqvist J."/>
            <person name="Kolisko M."/>
            <person name="Simpson A.G.B."/>
            <person name="Roger A.J."/>
            <person name="Svard S.G."/>
            <person name="Andersson J.O."/>
        </authorList>
    </citation>
    <scope>NUCLEOTIDE SEQUENCE</scope>
    <source>
        <strain evidence="2">PC1</strain>
    </source>
</reference>
<dbReference type="PANTHER" id="PTHR47026">
    <property type="entry name" value="PIGMENTOSA GTPASE REGULATOR-LIKE PROTEIN, PUTATIVE-RELATED"/>
    <property type="match status" value="1"/>
</dbReference>
<protein>
    <submittedName>
        <fullName evidence="2">Uncharacterized protein</fullName>
    </submittedName>
</protein>
<accession>A0A146KFK7</accession>
<proteinExistence type="predicted"/>
<evidence type="ECO:0000313" key="2">
    <source>
        <dbReference type="EMBL" id="JAP94415.1"/>
    </source>
</evidence>
<dbReference type="AlphaFoldDB" id="A0A146KFK7"/>
<keyword evidence="1" id="KW-0175">Coiled coil</keyword>
<organism evidence="2">
    <name type="scientific">Trepomonas sp. PC1</name>
    <dbReference type="NCBI Taxonomy" id="1076344"/>
    <lineage>
        <taxon>Eukaryota</taxon>
        <taxon>Metamonada</taxon>
        <taxon>Diplomonadida</taxon>
        <taxon>Hexamitidae</taxon>
        <taxon>Hexamitinae</taxon>
        <taxon>Trepomonas</taxon>
    </lineage>
</organism>